<dbReference type="SUPFAM" id="SSF55729">
    <property type="entry name" value="Acyl-CoA N-acyltransferases (Nat)"/>
    <property type="match status" value="1"/>
</dbReference>
<accession>A0A6A6T5V3</accession>
<dbReference type="CDD" id="cd04301">
    <property type="entry name" value="NAT_SF"/>
    <property type="match status" value="1"/>
</dbReference>
<dbReference type="Proteomes" id="UP000799324">
    <property type="component" value="Unassembled WGS sequence"/>
</dbReference>
<keyword evidence="3" id="KW-1185">Reference proteome</keyword>
<evidence type="ECO:0000313" key="2">
    <source>
        <dbReference type="EMBL" id="KAF2655246.1"/>
    </source>
</evidence>
<dbReference type="AlphaFoldDB" id="A0A6A6T5V3"/>
<dbReference type="PANTHER" id="PTHR47237">
    <property type="entry name" value="SLL0310 PROTEIN"/>
    <property type="match status" value="1"/>
</dbReference>
<dbReference type="InterPro" id="IPR041496">
    <property type="entry name" value="YitH/HolE_GNAT"/>
</dbReference>
<dbReference type="Gene3D" id="3.40.630.30">
    <property type="match status" value="1"/>
</dbReference>
<dbReference type="PROSITE" id="PS51186">
    <property type="entry name" value="GNAT"/>
    <property type="match status" value="1"/>
</dbReference>
<organism evidence="2 3">
    <name type="scientific">Lophiostoma macrostomum CBS 122681</name>
    <dbReference type="NCBI Taxonomy" id="1314788"/>
    <lineage>
        <taxon>Eukaryota</taxon>
        <taxon>Fungi</taxon>
        <taxon>Dikarya</taxon>
        <taxon>Ascomycota</taxon>
        <taxon>Pezizomycotina</taxon>
        <taxon>Dothideomycetes</taxon>
        <taxon>Pleosporomycetidae</taxon>
        <taxon>Pleosporales</taxon>
        <taxon>Lophiostomataceae</taxon>
        <taxon>Lophiostoma</taxon>
    </lineage>
</organism>
<dbReference type="GO" id="GO:0016747">
    <property type="term" value="F:acyltransferase activity, transferring groups other than amino-acyl groups"/>
    <property type="evidence" value="ECO:0007669"/>
    <property type="project" value="InterPro"/>
</dbReference>
<dbReference type="InterPro" id="IPR000182">
    <property type="entry name" value="GNAT_dom"/>
</dbReference>
<evidence type="ECO:0000259" key="1">
    <source>
        <dbReference type="PROSITE" id="PS51186"/>
    </source>
</evidence>
<dbReference type="Pfam" id="PF00583">
    <property type="entry name" value="Acetyltransf_1"/>
    <property type="match status" value="1"/>
</dbReference>
<dbReference type="OrthoDB" id="5771378at2759"/>
<reference evidence="2" key="1">
    <citation type="journal article" date="2020" name="Stud. Mycol.">
        <title>101 Dothideomycetes genomes: a test case for predicting lifestyles and emergence of pathogens.</title>
        <authorList>
            <person name="Haridas S."/>
            <person name="Albert R."/>
            <person name="Binder M."/>
            <person name="Bloem J."/>
            <person name="Labutti K."/>
            <person name="Salamov A."/>
            <person name="Andreopoulos B."/>
            <person name="Baker S."/>
            <person name="Barry K."/>
            <person name="Bills G."/>
            <person name="Bluhm B."/>
            <person name="Cannon C."/>
            <person name="Castanera R."/>
            <person name="Culley D."/>
            <person name="Daum C."/>
            <person name="Ezra D."/>
            <person name="Gonzalez J."/>
            <person name="Henrissat B."/>
            <person name="Kuo A."/>
            <person name="Liang C."/>
            <person name="Lipzen A."/>
            <person name="Lutzoni F."/>
            <person name="Magnuson J."/>
            <person name="Mondo S."/>
            <person name="Nolan M."/>
            <person name="Ohm R."/>
            <person name="Pangilinan J."/>
            <person name="Park H.-J."/>
            <person name="Ramirez L."/>
            <person name="Alfaro M."/>
            <person name="Sun H."/>
            <person name="Tritt A."/>
            <person name="Yoshinaga Y."/>
            <person name="Zwiers L.-H."/>
            <person name="Turgeon B."/>
            <person name="Goodwin S."/>
            <person name="Spatafora J."/>
            <person name="Crous P."/>
            <person name="Grigoriev I."/>
        </authorList>
    </citation>
    <scope>NUCLEOTIDE SEQUENCE</scope>
    <source>
        <strain evidence="2">CBS 122681</strain>
    </source>
</reference>
<evidence type="ECO:0000313" key="3">
    <source>
        <dbReference type="Proteomes" id="UP000799324"/>
    </source>
</evidence>
<feature type="domain" description="N-acetyltransferase" evidence="1">
    <location>
        <begin position="4"/>
        <end position="152"/>
    </location>
</feature>
<dbReference type="EMBL" id="MU004352">
    <property type="protein sequence ID" value="KAF2655246.1"/>
    <property type="molecule type" value="Genomic_DNA"/>
</dbReference>
<dbReference type="InterPro" id="IPR052729">
    <property type="entry name" value="Acyl/Acetyltrans_Enzymes"/>
</dbReference>
<protein>
    <recommendedName>
        <fullName evidence="1">N-acetyltransferase domain-containing protein</fullName>
    </recommendedName>
</protein>
<name>A0A6A6T5V3_9PLEO</name>
<proteinExistence type="predicted"/>
<dbReference type="PANTHER" id="PTHR47237:SF1">
    <property type="entry name" value="SLL0310 PROTEIN"/>
    <property type="match status" value="1"/>
</dbReference>
<dbReference type="Pfam" id="PF18014">
    <property type="entry name" value="Acetyltransf_18"/>
    <property type="match status" value="1"/>
</dbReference>
<gene>
    <name evidence="2" type="ORF">K491DRAFT_693131</name>
</gene>
<sequence>MSDFIVRPAKSLEEVSGLWWPLMKELEWNRDPADASTHYRVARDGLDWLLLVSRDSGKPEGCVVAFNFPNYTGWVGFFCLNESVRGKGHGRALWKSLEDVYRFTGRSVIGLDGVEQQVGTYERRGFKDCGLIHLMTRPSVQETAINKERNVSIPTGIELLHLKDVQVDQLAAYDLAHTGLDRRLLWPDLLSRDDAYGYALQSTSNGSPTLLGYVLVRRCEHGQRFGPLYAESYDQASILLVKAMEHNSSSPGSMVAEIFGANKHGKQLFEEHGWSWANLDYHRMWFNGKVPNEQAEGGRGTRGMYATFDAAEG</sequence>
<dbReference type="Gene3D" id="3.40.630.90">
    <property type="match status" value="1"/>
</dbReference>
<dbReference type="InterPro" id="IPR016181">
    <property type="entry name" value="Acyl_CoA_acyltransferase"/>
</dbReference>